<protein>
    <submittedName>
        <fullName evidence="1">Uncharacterized protein</fullName>
    </submittedName>
</protein>
<comment type="caution">
    <text evidence="1">The sequence shown here is derived from an EMBL/GenBank/DDBJ whole genome shotgun (WGS) entry which is preliminary data.</text>
</comment>
<reference evidence="1" key="1">
    <citation type="submission" date="2023-08" db="EMBL/GenBank/DDBJ databases">
        <title>Pelteobagrus vachellii genome.</title>
        <authorList>
            <person name="Liu H."/>
        </authorList>
    </citation>
    <scope>NUCLEOTIDE SEQUENCE</scope>
    <source>
        <strain evidence="1">PRFRI_2022a</strain>
        <tissue evidence="1">Muscle</tissue>
    </source>
</reference>
<dbReference type="Proteomes" id="UP001187315">
    <property type="component" value="Unassembled WGS sequence"/>
</dbReference>
<proteinExistence type="predicted"/>
<keyword evidence="2" id="KW-1185">Reference proteome</keyword>
<name>A0AA88IW23_TACVA</name>
<sequence>MRLTNRRRVGVALSGPAHVAVMRVRLGVQKQQTRAVINRNFPHAHVVPAREASQAIYTLLIRGGSHPQGLQMDFYVE</sequence>
<evidence type="ECO:0000313" key="2">
    <source>
        <dbReference type="Proteomes" id="UP001187315"/>
    </source>
</evidence>
<evidence type="ECO:0000313" key="1">
    <source>
        <dbReference type="EMBL" id="KAK2821644.1"/>
    </source>
</evidence>
<dbReference type="AlphaFoldDB" id="A0AA88IW23"/>
<gene>
    <name evidence="1" type="ORF">Q7C36_020987</name>
</gene>
<organism evidence="1 2">
    <name type="scientific">Tachysurus vachellii</name>
    <name type="common">Darkbarbel catfish</name>
    <name type="synonym">Pelteobagrus vachellii</name>
    <dbReference type="NCBI Taxonomy" id="175792"/>
    <lineage>
        <taxon>Eukaryota</taxon>
        <taxon>Metazoa</taxon>
        <taxon>Chordata</taxon>
        <taxon>Craniata</taxon>
        <taxon>Vertebrata</taxon>
        <taxon>Euteleostomi</taxon>
        <taxon>Actinopterygii</taxon>
        <taxon>Neopterygii</taxon>
        <taxon>Teleostei</taxon>
        <taxon>Ostariophysi</taxon>
        <taxon>Siluriformes</taxon>
        <taxon>Bagridae</taxon>
        <taxon>Tachysurus</taxon>
    </lineage>
</organism>
<dbReference type="EMBL" id="JAVHJS010000022">
    <property type="protein sequence ID" value="KAK2821644.1"/>
    <property type="molecule type" value="Genomic_DNA"/>
</dbReference>
<accession>A0AA88IW23</accession>